<feature type="domain" description="Pre-mRNA splicing factor component Cdc5p/Cef1 C-terminal" evidence="4">
    <location>
        <begin position="4"/>
        <end position="114"/>
    </location>
</feature>
<evidence type="ECO:0000259" key="4">
    <source>
        <dbReference type="Pfam" id="PF11831"/>
    </source>
</evidence>
<keyword evidence="2" id="KW-0539">Nucleus</keyword>
<dbReference type="Pfam" id="PF11831">
    <property type="entry name" value="Myb_Cef"/>
    <property type="match status" value="1"/>
</dbReference>
<dbReference type="GO" id="GO:0000974">
    <property type="term" value="C:Prp19 complex"/>
    <property type="evidence" value="ECO:0007669"/>
    <property type="project" value="InterPro"/>
</dbReference>
<dbReference type="OMA" id="EEYPYNK"/>
<evidence type="ECO:0000256" key="3">
    <source>
        <dbReference type="SAM" id="MobiDB-lite"/>
    </source>
</evidence>
<evidence type="ECO:0000256" key="1">
    <source>
        <dbReference type="ARBA" id="ARBA00023125"/>
    </source>
</evidence>
<dbReference type="InterPro" id="IPR047242">
    <property type="entry name" value="CDC5L/Cef1"/>
</dbReference>
<protein>
    <submittedName>
        <fullName evidence="6 7">Cell division cycle 5-like protein</fullName>
    </submittedName>
</protein>
<keyword evidence="1" id="KW-0238">DNA-binding</keyword>
<dbReference type="KEGG" id="bfo:118423625"/>
<dbReference type="GO" id="GO:0003677">
    <property type="term" value="F:DNA binding"/>
    <property type="evidence" value="ECO:0007669"/>
    <property type="project" value="UniProtKB-KW"/>
</dbReference>
<name>A0A9J7LR04_BRAFL</name>
<dbReference type="RefSeq" id="XP_035687742.1">
    <property type="nucleotide sequence ID" value="XM_035831849.1"/>
</dbReference>
<dbReference type="InterPro" id="IPR021786">
    <property type="entry name" value="Cdc5p/Cef1_C"/>
</dbReference>
<dbReference type="PANTHER" id="PTHR45885">
    <property type="entry name" value="CELL DIVISION CYCLE 5-LIKE PROTEIN"/>
    <property type="match status" value="1"/>
</dbReference>
<dbReference type="RefSeq" id="XP_035687743.1">
    <property type="nucleotide sequence ID" value="XM_035831850.1"/>
</dbReference>
<evidence type="ECO:0000256" key="2">
    <source>
        <dbReference type="ARBA" id="ARBA00023242"/>
    </source>
</evidence>
<reference evidence="6 7" key="2">
    <citation type="submission" date="2025-04" db="UniProtKB">
        <authorList>
            <consortium name="RefSeq"/>
        </authorList>
    </citation>
    <scope>IDENTIFICATION</scope>
    <source>
        <strain evidence="6 7">S238N-H82</strain>
        <tissue evidence="6 7">Testes</tissue>
    </source>
</reference>
<dbReference type="Proteomes" id="UP000001554">
    <property type="component" value="Chromosome 9"/>
</dbReference>
<dbReference type="PANTHER" id="PTHR45885:SF1">
    <property type="entry name" value="CELL DIVISION CYCLE 5-LIKE PROTEIN"/>
    <property type="match status" value="1"/>
</dbReference>
<organism evidence="5 6">
    <name type="scientific">Branchiostoma floridae</name>
    <name type="common">Florida lancelet</name>
    <name type="synonym">Amphioxus</name>
    <dbReference type="NCBI Taxonomy" id="7739"/>
    <lineage>
        <taxon>Eukaryota</taxon>
        <taxon>Metazoa</taxon>
        <taxon>Chordata</taxon>
        <taxon>Cephalochordata</taxon>
        <taxon>Leptocardii</taxon>
        <taxon>Amphioxiformes</taxon>
        <taxon>Branchiostomatidae</taxon>
        <taxon>Branchiostoma</taxon>
    </lineage>
</organism>
<keyword evidence="5" id="KW-1185">Reference proteome</keyword>
<evidence type="ECO:0000313" key="6">
    <source>
        <dbReference type="RefSeq" id="XP_035687742.1"/>
    </source>
</evidence>
<proteinExistence type="predicted"/>
<accession>A0A9J7LR04</accession>
<feature type="compositionally biased region" description="Polar residues" evidence="3">
    <location>
        <begin position="123"/>
        <end position="136"/>
    </location>
</feature>
<sequence length="136" mass="15453">MPEEMPQDMGTEVEPHANLRPDQSDIDMAEQARVNAERERELKRRHHAVQRDLPRPAEPNSSILRPFVMDPPLTELQLAEELIKREMVTMLHHDAIYNPSEEQAAAAAGDKKKGAQSAGNKMAEQSPTWRNIRTPK</sequence>
<evidence type="ECO:0000313" key="5">
    <source>
        <dbReference type="Proteomes" id="UP000001554"/>
    </source>
</evidence>
<feature type="region of interest" description="Disordered" evidence="3">
    <location>
        <begin position="101"/>
        <end position="136"/>
    </location>
</feature>
<reference evidence="5" key="1">
    <citation type="journal article" date="2020" name="Nat. Ecol. Evol.">
        <title>Deeply conserved synteny resolves early events in vertebrate evolution.</title>
        <authorList>
            <person name="Simakov O."/>
            <person name="Marletaz F."/>
            <person name="Yue J.X."/>
            <person name="O'Connell B."/>
            <person name="Jenkins J."/>
            <person name="Brandt A."/>
            <person name="Calef R."/>
            <person name="Tung C.H."/>
            <person name="Huang T.K."/>
            <person name="Schmutz J."/>
            <person name="Satoh N."/>
            <person name="Yu J.K."/>
            <person name="Putnam N.H."/>
            <person name="Green R.E."/>
            <person name="Rokhsar D.S."/>
        </authorList>
    </citation>
    <scope>NUCLEOTIDE SEQUENCE [LARGE SCALE GENOMIC DNA]</scope>
    <source>
        <strain evidence="5">S238N-H82</strain>
    </source>
</reference>
<dbReference type="AlphaFoldDB" id="A0A9J7LR04"/>
<feature type="compositionally biased region" description="Basic and acidic residues" evidence="3">
    <location>
        <begin position="13"/>
        <end position="23"/>
    </location>
</feature>
<dbReference type="GO" id="GO:0000398">
    <property type="term" value="P:mRNA splicing, via spliceosome"/>
    <property type="evidence" value="ECO:0007669"/>
    <property type="project" value="InterPro"/>
</dbReference>
<dbReference type="OrthoDB" id="1410009at2759"/>
<gene>
    <name evidence="6 7" type="primary">LOC118423625</name>
</gene>
<evidence type="ECO:0000313" key="7">
    <source>
        <dbReference type="RefSeq" id="XP_035687743.1"/>
    </source>
</evidence>
<feature type="region of interest" description="Disordered" evidence="3">
    <location>
        <begin position="1"/>
        <end position="67"/>
    </location>
</feature>
<dbReference type="GeneID" id="118423625"/>